<keyword evidence="1" id="KW-1133">Transmembrane helix</keyword>
<reference evidence="3" key="1">
    <citation type="submission" date="2018-02" db="EMBL/GenBank/DDBJ databases">
        <authorList>
            <person name="Hausmann B."/>
        </authorList>
    </citation>
    <scope>NUCLEOTIDE SEQUENCE [LARGE SCALE GENOMIC DNA]</scope>
    <source>
        <strain evidence="3">Peat soil MAG SbF1</strain>
    </source>
</reference>
<keyword evidence="1" id="KW-0472">Membrane</keyword>
<organism evidence="2 3">
    <name type="scientific">Candidatus Desulfosporosinus infrequens</name>
    <dbReference type="NCBI Taxonomy" id="2043169"/>
    <lineage>
        <taxon>Bacteria</taxon>
        <taxon>Bacillati</taxon>
        <taxon>Bacillota</taxon>
        <taxon>Clostridia</taxon>
        <taxon>Eubacteriales</taxon>
        <taxon>Desulfitobacteriaceae</taxon>
        <taxon>Desulfosporosinus</taxon>
    </lineage>
</organism>
<feature type="transmembrane region" description="Helical" evidence="1">
    <location>
        <begin position="74"/>
        <end position="94"/>
    </location>
</feature>
<keyword evidence="1" id="KW-0812">Transmembrane</keyword>
<dbReference type="AlphaFoldDB" id="A0A2U3K190"/>
<name>A0A2U3K190_9FIRM</name>
<dbReference type="EMBL" id="OMOF01000026">
    <property type="protein sequence ID" value="SPF33369.1"/>
    <property type="molecule type" value="Genomic_DNA"/>
</dbReference>
<sequence length="125" mass="13977">MLMLSSLFSSSSFCFCSNSFGVLDPVGSATEFPHPLLFPSPKPVPALTAFALLQIPKPLPFVTPRAIGPVPSPFGMFITPSLIIDYAFMVFIIYRFEHMSIINIFLFYFPTFNSSLTNHCHIHNE</sequence>
<protein>
    <submittedName>
        <fullName evidence="2">Uncharacterized protein</fullName>
    </submittedName>
</protein>
<accession>A0A2U3K190</accession>
<evidence type="ECO:0000313" key="2">
    <source>
        <dbReference type="EMBL" id="SPF33369.1"/>
    </source>
</evidence>
<evidence type="ECO:0000256" key="1">
    <source>
        <dbReference type="SAM" id="Phobius"/>
    </source>
</evidence>
<dbReference type="Proteomes" id="UP000238916">
    <property type="component" value="Unassembled WGS sequence"/>
</dbReference>
<gene>
    <name evidence="2" type="ORF">SBF1_1210019</name>
</gene>
<evidence type="ECO:0000313" key="3">
    <source>
        <dbReference type="Proteomes" id="UP000238916"/>
    </source>
</evidence>
<proteinExistence type="predicted"/>